<sequence>MAEDVWKEVVDVNRAKSSLLLLEGPTRCAGRWPGWENVDISNCPGKGGDGGGVGIACIPPASQMRIRPDWGTLSFHRRILFLNGGRLDWRLVEGLQLKEVVNLGTQSTMQITLHEGRGEVKKSVAVSLHYQPTERNKANVAFANQQQNGESFTAGASYGLSPTLSLGATCQAGGPKRERTLELHLSNKGKFNSGTVTTKLKGREKTVRLQTQHGSNGGPVVKSSVSTTSKLATQWVIDAQLPITGRTSLAQKVSTDLRSKDRIEWKASHKRSDVLRFEAGLATDLKQERKLSADLKLPLAANGELHFRLVADEHWKRRYHVHVKDPSKGDKATRWSCSYGHDAKEGSSLSAELVHKLDPFQLLHVKASVQGRRPRMTVELRTPD</sequence>
<name>A0A1Y1HY36_KLENI</name>
<evidence type="ECO:0000313" key="1">
    <source>
        <dbReference type="EMBL" id="GAQ83574.1"/>
    </source>
</evidence>
<dbReference type="OMA" id="CNTSHAI"/>
<dbReference type="EMBL" id="DF237102">
    <property type="protein sequence ID" value="GAQ83574.1"/>
    <property type="molecule type" value="Genomic_DNA"/>
</dbReference>
<evidence type="ECO:0000313" key="2">
    <source>
        <dbReference type="Proteomes" id="UP000054558"/>
    </source>
</evidence>
<keyword evidence="2" id="KW-1185">Reference proteome</keyword>
<reference evidence="1 2" key="1">
    <citation type="journal article" date="2014" name="Nat. Commun.">
        <title>Klebsormidium flaccidum genome reveals primary factors for plant terrestrial adaptation.</title>
        <authorList>
            <person name="Hori K."/>
            <person name="Maruyama F."/>
            <person name="Fujisawa T."/>
            <person name="Togashi T."/>
            <person name="Yamamoto N."/>
            <person name="Seo M."/>
            <person name="Sato S."/>
            <person name="Yamada T."/>
            <person name="Mori H."/>
            <person name="Tajima N."/>
            <person name="Moriyama T."/>
            <person name="Ikeuchi M."/>
            <person name="Watanabe M."/>
            <person name="Wada H."/>
            <person name="Kobayashi K."/>
            <person name="Saito M."/>
            <person name="Masuda T."/>
            <person name="Sasaki-Sekimoto Y."/>
            <person name="Mashiguchi K."/>
            <person name="Awai K."/>
            <person name="Shimojima M."/>
            <person name="Masuda S."/>
            <person name="Iwai M."/>
            <person name="Nobusawa T."/>
            <person name="Narise T."/>
            <person name="Kondo S."/>
            <person name="Saito H."/>
            <person name="Sato R."/>
            <person name="Murakawa M."/>
            <person name="Ihara Y."/>
            <person name="Oshima-Yamada Y."/>
            <person name="Ohtaka K."/>
            <person name="Satoh M."/>
            <person name="Sonobe K."/>
            <person name="Ishii M."/>
            <person name="Ohtani R."/>
            <person name="Kanamori-Sato M."/>
            <person name="Honoki R."/>
            <person name="Miyazaki D."/>
            <person name="Mochizuki H."/>
            <person name="Umetsu J."/>
            <person name="Higashi K."/>
            <person name="Shibata D."/>
            <person name="Kamiya Y."/>
            <person name="Sato N."/>
            <person name="Nakamura Y."/>
            <person name="Tabata S."/>
            <person name="Ida S."/>
            <person name="Kurokawa K."/>
            <person name="Ohta H."/>
        </authorList>
    </citation>
    <scope>NUCLEOTIDE SEQUENCE [LARGE SCALE GENOMIC DNA]</scope>
    <source>
        <strain evidence="1 2">NIES-2285</strain>
    </source>
</reference>
<gene>
    <name evidence="1" type="ORF">KFL_001530150</name>
</gene>
<protein>
    <submittedName>
        <fullName evidence="1">Uncharacterized protein</fullName>
    </submittedName>
</protein>
<dbReference type="AlphaFoldDB" id="A0A1Y1HY36"/>
<organism evidence="1 2">
    <name type="scientific">Klebsormidium nitens</name>
    <name type="common">Green alga</name>
    <name type="synonym">Ulothrix nitens</name>
    <dbReference type="NCBI Taxonomy" id="105231"/>
    <lineage>
        <taxon>Eukaryota</taxon>
        <taxon>Viridiplantae</taxon>
        <taxon>Streptophyta</taxon>
        <taxon>Klebsormidiophyceae</taxon>
        <taxon>Klebsormidiales</taxon>
        <taxon>Klebsormidiaceae</taxon>
        <taxon>Klebsormidium</taxon>
    </lineage>
</organism>
<dbReference type="Proteomes" id="UP000054558">
    <property type="component" value="Unassembled WGS sequence"/>
</dbReference>
<proteinExistence type="predicted"/>
<accession>A0A1Y1HY36</accession>